<organism evidence="8 9">
    <name type="scientific">Sulfobacillus thermosulfidooxidans (strain DSM 9293 / VKM B-1269 / AT-1)</name>
    <dbReference type="NCBI Taxonomy" id="929705"/>
    <lineage>
        <taxon>Bacteria</taxon>
        <taxon>Bacillati</taxon>
        <taxon>Bacillota</taxon>
        <taxon>Clostridia</taxon>
        <taxon>Eubacteriales</taxon>
        <taxon>Clostridiales Family XVII. Incertae Sedis</taxon>
        <taxon>Sulfobacillus</taxon>
    </lineage>
</organism>
<evidence type="ECO:0000256" key="3">
    <source>
        <dbReference type="ARBA" id="ARBA00022692"/>
    </source>
</evidence>
<dbReference type="Proteomes" id="UP000192660">
    <property type="component" value="Unassembled WGS sequence"/>
</dbReference>
<keyword evidence="5 6" id="KW-0472">Membrane</keyword>
<feature type="transmembrane region" description="Helical" evidence="6">
    <location>
        <begin position="145"/>
        <end position="167"/>
    </location>
</feature>
<dbReference type="PROSITE" id="PS00217">
    <property type="entry name" value="SUGAR_TRANSPORT_2"/>
    <property type="match status" value="1"/>
</dbReference>
<evidence type="ECO:0000256" key="4">
    <source>
        <dbReference type="ARBA" id="ARBA00022989"/>
    </source>
</evidence>
<dbReference type="PANTHER" id="PTHR23508:SF10">
    <property type="entry name" value="CARBOXYLIC ACID TRANSPORTER PROTEIN HOMOLOG"/>
    <property type="match status" value="1"/>
</dbReference>
<dbReference type="GO" id="GO:0046943">
    <property type="term" value="F:carboxylic acid transmembrane transporter activity"/>
    <property type="evidence" value="ECO:0007669"/>
    <property type="project" value="TreeGrafter"/>
</dbReference>
<dbReference type="STRING" id="28034.BFX07_02155"/>
<evidence type="ECO:0000313" key="8">
    <source>
        <dbReference type="EMBL" id="SMC04894.1"/>
    </source>
</evidence>
<evidence type="ECO:0000256" key="1">
    <source>
        <dbReference type="ARBA" id="ARBA00004651"/>
    </source>
</evidence>
<feature type="transmembrane region" description="Helical" evidence="6">
    <location>
        <begin position="259"/>
        <end position="278"/>
    </location>
</feature>
<feature type="transmembrane region" description="Helical" evidence="6">
    <location>
        <begin position="179"/>
        <end position="197"/>
    </location>
</feature>
<dbReference type="InterPro" id="IPR011701">
    <property type="entry name" value="MFS"/>
</dbReference>
<dbReference type="GO" id="GO:0005886">
    <property type="term" value="C:plasma membrane"/>
    <property type="evidence" value="ECO:0007669"/>
    <property type="project" value="UniProtKB-SubCell"/>
</dbReference>
<dbReference type="InterPro" id="IPR020846">
    <property type="entry name" value="MFS_dom"/>
</dbReference>
<keyword evidence="4 6" id="KW-1133">Transmembrane helix</keyword>
<feature type="domain" description="Major facilitator superfamily (MFS) profile" evidence="7">
    <location>
        <begin position="20"/>
        <end position="404"/>
    </location>
</feature>
<keyword evidence="3 6" id="KW-0812">Transmembrane</keyword>
<evidence type="ECO:0000256" key="5">
    <source>
        <dbReference type="ARBA" id="ARBA00023136"/>
    </source>
</evidence>
<sequence>MIAEMKNNRPHPLSWRLWGLLLLVAMVWLIEAYDIGLTGTVLPSLKAQWHLSAWQSSAVVSAPTLGVALGVFPAGVLADKLGRKTILQVALLYYTTLTVLTGLSDNWTMFVILRFLAGLGLGATFPIPYTLFAELAPSHARGRSAGILDAFLSIGYFTSPFLASWIIPYGGPGGWRQMFYLGAFGYLVLIAIMRFVPESPIWLSQARSTVIPSSKKLWSPSFRRQTAMLWIAFPAVLLLFYVIMNFMPSLLLKEGFSAHQALLFASLIMAASIPGKLIESWLVERIGRKPLLISFTLFAGLFALLFSHLHQFSEIIMAGMALSFFGIAVDPAMKIFTAEQYPTAIRAKGVGAAEAVARLLGGALAPFILEQALSSSGIQGTLIFTAVVTWLGTLALSLWAKETRFVALG</sequence>
<feature type="transmembrane region" description="Helical" evidence="6">
    <location>
        <begin position="227"/>
        <end position="247"/>
    </location>
</feature>
<feature type="transmembrane region" description="Helical" evidence="6">
    <location>
        <begin position="315"/>
        <end position="337"/>
    </location>
</feature>
<dbReference type="PROSITE" id="PS50850">
    <property type="entry name" value="MFS"/>
    <property type="match status" value="1"/>
</dbReference>
<proteinExistence type="predicted"/>
<keyword evidence="9" id="KW-1185">Reference proteome</keyword>
<evidence type="ECO:0000313" key="9">
    <source>
        <dbReference type="Proteomes" id="UP000192660"/>
    </source>
</evidence>
<dbReference type="PROSITE" id="PS00216">
    <property type="entry name" value="SUGAR_TRANSPORT_1"/>
    <property type="match status" value="1"/>
</dbReference>
<feature type="transmembrane region" description="Helical" evidence="6">
    <location>
        <begin position="290"/>
        <end position="309"/>
    </location>
</feature>
<feature type="transmembrane region" description="Helical" evidence="6">
    <location>
        <begin position="381"/>
        <end position="400"/>
    </location>
</feature>
<feature type="transmembrane region" description="Helical" evidence="6">
    <location>
        <begin position="109"/>
        <end position="133"/>
    </location>
</feature>
<dbReference type="PANTHER" id="PTHR23508">
    <property type="entry name" value="CARBOXYLIC ACID TRANSPORTER PROTEIN HOMOLOG"/>
    <property type="match status" value="1"/>
</dbReference>
<feature type="transmembrane region" description="Helical" evidence="6">
    <location>
        <begin position="56"/>
        <end position="78"/>
    </location>
</feature>
<feature type="transmembrane region" description="Helical" evidence="6">
    <location>
        <begin position="349"/>
        <end position="369"/>
    </location>
</feature>
<dbReference type="Pfam" id="PF07690">
    <property type="entry name" value="MFS_1"/>
    <property type="match status" value="1"/>
</dbReference>
<dbReference type="Gene3D" id="1.20.1250.20">
    <property type="entry name" value="MFS general substrate transporter like domains"/>
    <property type="match status" value="2"/>
</dbReference>
<feature type="transmembrane region" description="Helical" evidence="6">
    <location>
        <begin position="85"/>
        <end position="103"/>
    </location>
</feature>
<accession>A0A1W1WF20</accession>
<dbReference type="EMBL" id="FWWY01000001">
    <property type="protein sequence ID" value="SMC04894.1"/>
    <property type="molecule type" value="Genomic_DNA"/>
</dbReference>
<dbReference type="AlphaFoldDB" id="A0A1W1WF20"/>
<name>A0A1W1WF20_SULTA</name>
<dbReference type="OrthoDB" id="9787026at2"/>
<dbReference type="RefSeq" id="WP_139793520.1">
    <property type="nucleotide sequence ID" value="NZ_FWWY01000001.1"/>
</dbReference>
<dbReference type="InterPro" id="IPR005829">
    <property type="entry name" value="Sugar_transporter_CS"/>
</dbReference>
<protein>
    <submittedName>
        <fullName evidence="8">MFS transporter, putative metabolite:H+ symporter</fullName>
    </submittedName>
</protein>
<gene>
    <name evidence="8" type="ORF">SAMN00768000_1906</name>
</gene>
<comment type="subcellular location">
    <subcellularLocation>
        <location evidence="1">Cell membrane</location>
        <topology evidence="1">Multi-pass membrane protein</topology>
    </subcellularLocation>
</comment>
<evidence type="ECO:0000256" key="6">
    <source>
        <dbReference type="SAM" id="Phobius"/>
    </source>
</evidence>
<evidence type="ECO:0000256" key="2">
    <source>
        <dbReference type="ARBA" id="ARBA00022448"/>
    </source>
</evidence>
<dbReference type="SUPFAM" id="SSF103473">
    <property type="entry name" value="MFS general substrate transporter"/>
    <property type="match status" value="1"/>
</dbReference>
<evidence type="ECO:0000259" key="7">
    <source>
        <dbReference type="PROSITE" id="PS50850"/>
    </source>
</evidence>
<reference evidence="9" key="1">
    <citation type="submission" date="2017-04" db="EMBL/GenBank/DDBJ databases">
        <authorList>
            <person name="Varghese N."/>
            <person name="Submissions S."/>
        </authorList>
    </citation>
    <scope>NUCLEOTIDE SEQUENCE [LARGE SCALE GENOMIC DNA]</scope>
    <source>
        <strain evidence="9">DSM 9293</strain>
    </source>
</reference>
<dbReference type="InterPro" id="IPR036259">
    <property type="entry name" value="MFS_trans_sf"/>
</dbReference>
<keyword evidence="2" id="KW-0813">Transport</keyword>